<feature type="region of interest" description="Disordered" evidence="1">
    <location>
        <begin position="135"/>
        <end position="161"/>
    </location>
</feature>
<dbReference type="SUPFAM" id="SSF54529">
    <property type="entry name" value="Mitochondrial glycoprotein MAM33-like"/>
    <property type="match status" value="1"/>
</dbReference>
<dbReference type="Pfam" id="PF02330">
    <property type="entry name" value="MAM33"/>
    <property type="match status" value="1"/>
</dbReference>
<feature type="region of interest" description="Disordered" evidence="1">
    <location>
        <begin position="62"/>
        <end position="81"/>
    </location>
</feature>
<dbReference type="PANTHER" id="PTHR10826">
    <property type="entry name" value="COMPLEMENT COMPONENT 1"/>
    <property type="match status" value="1"/>
</dbReference>
<dbReference type="InterPro" id="IPR036561">
    <property type="entry name" value="MAM33_sf"/>
</dbReference>
<dbReference type="Gene3D" id="3.10.280.10">
    <property type="entry name" value="Mitochondrial glycoprotein"/>
    <property type="match status" value="1"/>
</dbReference>
<evidence type="ECO:0000256" key="1">
    <source>
        <dbReference type="SAM" id="MobiDB-lite"/>
    </source>
</evidence>
<name>A0A4Y7L1W2_PAPSO</name>
<accession>A0A4Y7L1W2</accession>
<dbReference type="AlphaFoldDB" id="A0A4Y7L1W2"/>
<dbReference type="Proteomes" id="UP000316621">
    <property type="component" value="Chromosome 9"/>
</dbReference>
<dbReference type="EMBL" id="CM010723">
    <property type="protein sequence ID" value="RZC79533.1"/>
    <property type="molecule type" value="Genomic_DNA"/>
</dbReference>
<evidence type="ECO:0000313" key="3">
    <source>
        <dbReference type="Proteomes" id="UP000316621"/>
    </source>
</evidence>
<dbReference type="Gramene" id="RZC79533">
    <property type="protein sequence ID" value="RZC79533"/>
    <property type="gene ID" value="C5167_003865"/>
</dbReference>
<evidence type="ECO:0000313" key="2">
    <source>
        <dbReference type="EMBL" id="RZC79533.1"/>
    </source>
</evidence>
<protein>
    <submittedName>
        <fullName evidence="2">Uncharacterized protein</fullName>
    </submittedName>
</protein>
<dbReference type="PANTHER" id="PTHR10826:SF41">
    <property type="entry name" value="MITOCHONDRIAL GLYCOPROTEIN FAMILY PROTEIN"/>
    <property type="match status" value="1"/>
</dbReference>
<gene>
    <name evidence="2" type="ORF">C5167_003865</name>
</gene>
<proteinExistence type="predicted"/>
<sequence length="291" mass="32520">MARIIKKAITPMLLAYSRRTALRNYSTSSSIFINPQLKKNSSTSISLSSSSLIYEIRTPTRDFSSSSIDKKGPSGSGKIIGTGEEAEDFLKKVVETPSGFPFKIEDKPGEQTITLTRKYMGDYINVIVHMPGFSTDVNKEENGDDSDDQNNQEKDSVNGPQSSIRLIVTDTNFRGTTLEYGVIAYPDEFSIDSFCIKYAYAPDEENIYYKGLDYAKLDKNLQKEFQRRLKLFGIIPSTTNFLHEYMANRDMYSSHSSNSPTLTDQITPESLLTTFLNDEGIPADPAVGNIV</sequence>
<keyword evidence="3" id="KW-1185">Reference proteome</keyword>
<reference evidence="2 3" key="1">
    <citation type="journal article" date="2018" name="Science">
        <title>The opium poppy genome and morphinan production.</title>
        <authorList>
            <person name="Guo L."/>
            <person name="Winzer T."/>
            <person name="Yang X."/>
            <person name="Li Y."/>
            <person name="Ning Z."/>
            <person name="He Z."/>
            <person name="Teodor R."/>
            <person name="Lu Y."/>
            <person name="Bowser T.A."/>
            <person name="Graham I.A."/>
            <person name="Ye K."/>
        </authorList>
    </citation>
    <scope>NUCLEOTIDE SEQUENCE [LARGE SCALE GENOMIC DNA]</scope>
    <source>
        <strain evidence="3">cv. HN1</strain>
        <tissue evidence="2">Leaves</tissue>
    </source>
</reference>
<organism evidence="2 3">
    <name type="scientific">Papaver somniferum</name>
    <name type="common">Opium poppy</name>
    <dbReference type="NCBI Taxonomy" id="3469"/>
    <lineage>
        <taxon>Eukaryota</taxon>
        <taxon>Viridiplantae</taxon>
        <taxon>Streptophyta</taxon>
        <taxon>Embryophyta</taxon>
        <taxon>Tracheophyta</taxon>
        <taxon>Spermatophyta</taxon>
        <taxon>Magnoliopsida</taxon>
        <taxon>Ranunculales</taxon>
        <taxon>Papaveraceae</taxon>
        <taxon>Papaveroideae</taxon>
        <taxon>Papaver</taxon>
    </lineage>
</organism>
<dbReference type="GO" id="GO:0005759">
    <property type="term" value="C:mitochondrial matrix"/>
    <property type="evidence" value="ECO:0007669"/>
    <property type="project" value="InterPro"/>
</dbReference>
<dbReference type="InterPro" id="IPR003428">
    <property type="entry name" value="MAM33"/>
</dbReference>